<gene>
    <name evidence="2" type="ORF">CSSPTR1EN2_LOCUS9813</name>
</gene>
<keyword evidence="3" id="KW-1185">Reference proteome</keyword>
<dbReference type="Proteomes" id="UP001497512">
    <property type="component" value="Chromosome 17"/>
</dbReference>
<protein>
    <submittedName>
        <fullName evidence="2">Uncharacterized protein</fullName>
    </submittedName>
</protein>
<accession>A0ABP0U0M2</accession>
<dbReference type="EMBL" id="OZ019909">
    <property type="protein sequence ID" value="CAK9209524.1"/>
    <property type="molecule type" value="Genomic_DNA"/>
</dbReference>
<reference evidence="2" key="1">
    <citation type="submission" date="2024-02" db="EMBL/GenBank/DDBJ databases">
        <authorList>
            <consortium name="ELIXIR-Norway"/>
            <consortium name="Elixir Norway"/>
        </authorList>
    </citation>
    <scope>NUCLEOTIDE SEQUENCE</scope>
</reference>
<name>A0ABP0U0M2_9BRYO</name>
<evidence type="ECO:0000313" key="2">
    <source>
        <dbReference type="EMBL" id="CAK9209524.1"/>
    </source>
</evidence>
<evidence type="ECO:0000313" key="3">
    <source>
        <dbReference type="Proteomes" id="UP001497512"/>
    </source>
</evidence>
<feature type="compositionally biased region" description="Polar residues" evidence="1">
    <location>
        <begin position="1"/>
        <end position="10"/>
    </location>
</feature>
<organism evidence="2 3">
    <name type="scientific">Sphagnum troendelagicum</name>
    <dbReference type="NCBI Taxonomy" id="128251"/>
    <lineage>
        <taxon>Eukaryota</taxon>
        <taxon>Viridiplantae</taxon>
        <taxon>Streptophyta</taxon>
        <taxon>Embryophyta</taxon>
        <taxon>Bryophyta</taxon>
        <taxon>Sphagnophytina</taxon>
        <taxon>Sphagnopsida</taxon>
        <taxon>Sphagnales</taxon>
        <taxon>Sphagnaceae</taxon>
        <taxon>Sphagnum</taxon>
    </lineage>
</organism>
<feature type="region of interest" description="Disordered" evidence="1">
    <location>
        <begin position="1"/>
        <end position="31"/>
    </location>
</feature>
<sequence length="110" mass="12019">MASSFPSTANRGERRASVSPGLGDPSRSYRSPVAAYRDACLRLSSRAEEPRARGFACPAPHLLLALPVCLTLRSATFALDYCRGSRLVISLFTSGRQDLLKSEVRYAAIW</sequence>
<evidence type="ECO:0000256" key="1">
    <source>
        <dbReference type="SAM" id="MobiDB-lite"/>
    </source>
</evidence>
<proteinExistence type="predicted"/>